<dbReference type="PANTHER" id="PTHR43772">
    <property type="entry name" value="ENDO-1,4-BETA-XYLANASE"/>
    <property type="match status" value="1"/>
</dbReference>
<feature type="site" description="Important for catalytic activity, responsible for pKa modulation of the active site Glu and correct orientation of both the proton donor and substrate" evidence="7">
    <location>
        <position position="150"/>
    </location>
</feature>
<evidence type="ECO:0000256" key="4">
    <source>
        <dbReference type="ARBA" id="ARBA00023277"/>
    </source>
</evidence>
<gene>
    <name evidence="10" type="ORF">F2Y10_09270</name>
</gene>
<dbReference type="Gene3D" id="2.115.10.20">
    <property type="entry name" value="Glycosyl hydrolase domain, family 43"/>
    <property type="match status" value="1"/>
</dbReference>
<dbReference type="RefSeq" id="WP_130065132.1">
    <property type="nucleotide sequence ID" value="NZ_RCXC01000008.1"/>
</dbReference>
<dbReference type="GO" id="GO:0045493">
    <property type="term" value="P:xylan catabolic process"/>
    <property type="evidence" value="ECO:0007669"/>
    <property type="project" value="UniProtKB-KW"/>
</dbReference>
<dbReference type="Pfam" id="PF04616">
    <property type="entry name" value="Glyco_hydro_43"/>
    <property type="match status" value="1"/>
</dbReference>
<dbReference type="SUPFAM" id="SSF75005">
    <property type="entry name" value="Arabinanase/levansucrase/invertase"/>
    <property type="match status" value="1"/>
</dbReference>
<evidence type="ECO:0000256" key="2">
    <source>
        <dbReference type="ARBA" id="ARBA00022651"/>
    </source>
</evidence>
<reference evidence="10 11" key="1">
    <citation type="journal article" date="2019" name="Nat. Med.">
        <title>A library of human gut bacterial isolates paired with longitudinal multiomics data enables mechanistic microbiome research.</title>
        <authorList>
            <person name="Poyet M."/>
            <person name="Groussin M."/>
            <person name="Gibbons S.M."/>
            <person name="Avila-Pacheco J."/>
            <person name="Jiang X."/>
            <person name="Kearney S.M."/>
            <person name="Perrotta A.R."/>
            <person name="Berdy B."/>
            <person name="Zhao S."/>
            <person name="Lieberman T.D."/>
            <person name="Swanson P.K."/>
            <person name="Smith M."/>
            <person name="Roesemann S."/>
            <person name="Alexander J.E."/>
            <person name="Rich S.A."/>
            <person name="Livny J."/>
            <person name="Vlamakis H."/>
            <person name="Clish C."/>
            <person name="Bullock K."/>
            <person name="Deik A."/>
            <person name="Scott J."/>
            <person name="Pierce K.A."/>
            <person name="Xavier R.J."/>
            <person name="Alm E.J."/>
        </authorList>
    </citation>
    <scope>NUCLEOTIDE SEQUENCE [LARGE SCALE GENOMIC DNA]</scope>
    <source>
        <strain evidence="10 11">BIOML-A266</strain>
    </source>
</reference>
<keyword evidence="3 8" id="KW-0378">Hydrolase</keyword>
<feature type="chain" id="PRO_5024404885" evidence="9">
    <location>
        <begin position="20"/>
        <end position="340"/>
    </location>
</feature>
<dbReference type="GO" id="GO:0004553">
    <property type="term" value="F:hydrolase activity, hydrolyzing O-glycosyl compounds"/>
    <property type="evidence" value="ECO:0007669"/>
    <property type="project" value="InterPro"/>
</dbReference>
<feature type="signal peptide" evidence="9">
    <location>
        <begin position="1"/>
        <end position="19"/>
    </location>
</feature>
<keyword evidence="9" id="KW-0732">Signal</keyword>
<feature type="active site" description="Proton acceptor" evidence="6">
    <location>
        <position position="42"/>
    </location>
</feature>
<protein>
    <submittedName>
        <fullName evidence="10">Family 43 glycosylhydrolase</fullName>
    </submittedName>
</protein>
<evidence type="ECO:0000313" key="11">
    <source>
        <dbReference type="Proteomes" id="UP000322940"/>
    </source>
</evidence>
<sequence>MKRYLLLALFLAVIQYSQGQSSKKSYTNPICTEDGKALHVADPFIYEHEGTYYLTGTTDVNMGFDYYTSHDLVTWKFGGALFHRTPDYPGTNSFWAPEVREYKGRFYLTYSCWFDEFNRLMSCLAMSDRPEGPFTPLYSPWFDIDGQAIDCHIFVDDDPRQTPYLFYSRNGSRDGYAYGEVWGVRLQDDLSGFDGEPRLIGQADQPWELVCRDNNRCNEDPFVIKYEGTYYMTYSGNDTGQSHYGVGVATAPHPLGPWFKYDDNPQMITDFSRGISSPGHNSIITSPDGSELFIVYHRHADPWQPRPAFDRIVCIDRIYFDKAGRMHIAQPSTTPQPMPC</sequence>
<evidence type="ECO:0000256" key="9">
    <source>
        <dbReference type="SAM" id="SignalP"/>
    </source>
</evidence>
<evidence type="ECO:0000256" key="1">
    <source>
        <dbReference type="ARBA" id="ARBA00009865"/>
    </source>
</evidence>
<keyword evidence="5 8" id="KW-0326">Glycosidase</keyword>
<comment type="caution">
    <text evidence="10">The sequence shown here is derived from an EMBL/GenBank/DDBJ whole genome shotgun (WGS) entry which is preliminary data.</text>
</comment>
<evidence type="ECO:0000256" key="6">
    <source>
        <dbReference type="PIRSR" id="PIRSR606710-1"/>
    </source>
</evidence>
<accession>A0A5B3H1A5</accession>
<dbReference type="InterPro" id="IPR006710">
    <property type="entry name" value="Glyco_hydro_43"/>
</dbReference>
<dbReference type="EMBL" id="VVXH01000007">
    <property type="protein sequence ID" value="KAA2378599.1"/>
    <property type="molecule type" value="Genomic_DNA"/>
</dbReference>
<feature type="active site" description="Proton donor" evidence="6">
    <location>
        <position position="219"/>
    </location>
</feature>
<evidence type="ECO:0000256" key="3">
    <source>
        <dbReference type="ARBA" id="ARBA00022801"/>
    </source>
</evidence>
<dbReference type="CDD" id="cd08991">
    <property type="entry name" value="GH43_HoAraf43-like"/>
    <property type="match status" value="1"/>
</dbReference>
<evidence type="ECO:0000256" key="7">
    <source>
        <dbReference type="PIRSR" id="PIRSR606710-2"/>
    </source>
</evidence>
<name>A0A5B3H1A5_9BACT</name>
<dbReference type="AlphaFoldDB" id="A0A5B3H1A5"/>
<proteinExistence type="inferred from homology"/>
<keyword evidence="2" id="KW-0858">Xylan degradation</keyword>
<keyword evidence="4" id="KW-0119">Carbohydrate metabolism</keyword>
<evidence type="ECO:0000256" key="8">
    <source>
        <dbReference type="RuleBase" id="RU361187"/>
    </source>
</evidence>
<dbReference type="InterPro" id="IPR023296">
    <property type="entry name" value="Glyco_hydro_beta-prop_sf"/>
</dbReference>
<dbReference type="PANTHER" id="PTHR43772:SF2">
    <property type="entry name" value="PUTATIVE (AFU_ORTHOLOGUE AFUA_2G04480)-RELATED"/>
    <property type="match status" value="1"/>
</dbReference>
<keyword evidence="2" id="KW-0624">Polysaccharide degradation</keyword>
<comment type="similarity">
    <text evidence="1 8">Belongs to the glycosyl hydrolase 43 family.</text>
</comment>
<evidence type="ECO:0000256" key="5">
    <source>
        <dbReference type="ARBA" id="ARBA00023295"/>
    </source>
</evidence>
<organism evidence="10 11">
    <name type="scientific">Alistipes onderdonkii</name>
    <dbReference type="NCBI Taxonomy" id="328813"/>
    <lineage>
        <taxon>Bacteria</taxon>
        <taxon>Pseudomonadati</taxon>
        <taxon>Bacteroidota</taxon>
        <taxon>Bacteroidia</taxon>
        <taxon>Bacteroidales</taxon>
        <taxon>Rikenellaceae</taxon>
        <taxon>Alistipes</taxon>
    </lineage>
</organism>
<evidence type="ECO:0000313" key="10">
    <source>
        <dbReference type="EMBL" id="KAA2378599.1"/>
    </source>
</evidence>
<dbReference type="InterPro" id="IPR052176">
    <property type="entry name" value="Glycosyl_Hydrlase_43_Enz"/>
</dbReference>
<dbReference type="Proteomes" id="UP000322940">
    <property type="component" value="Unassembled WGS sequence"/>
</dbReference>